<reference evidence="3" key="2">
    <citation type="submission" date="2015-01" db="EMBL/GenBank/DDBJ databases">
        <title>Evolutionary Origins and Diversification of the Mycorrhizal Mutualists.</title>
        <authorList>
            <consortium name="DOE Joint Genome Institute"/>
            <consortium name="Mycorrhizal Genomics Consortium"/>
            <person name="Kohler A."/>
            <person name="Kuo A."/>
            <person name="Nagy L.G."/>
            <person name="Floudas D."/>
            <person name="Copeland A."/>
            <person name="Barry K.W."/>
            <person name="Cichocki N."/>
            <person name="Veneault-Fourrey C."/>
            <person name="LaButti K."/>
            <person name="Lindquist E.A."/>
            <person name="Lipzen A."/>
            <person name="Lundell T."/>
            <person name="Morin E."/>
            <person name="Murat C."/>
            <person name="Riley R."/>
            <person name="Ohm R."/>
            <person name="Sun H."/>
            <person name="Tunlid A."/>
            <person name="Henrissat B."/>
            <person name="Grigoriev I.V."/>
            <person name="Hibbett D.S."/>
            <person name="Martin F."/>
        </authorList>
    </citation>
    <scope>NUCLEOTIDE SEQUENCE [LARGE SCALE GENOMIC DNA]</scope>
    <source>
        <strain evidence="3">MAFF 305830</strain>
    </source>
</reference>
<dbReference type="OrthoDB" id="3248197at2759"/>
<dbReference type="EMBL" id="KN824301">
    <property type="protein sequence ID" value="KIM27032.1"/>
    <property type="molecule type" value="Genomic_DNA"/>
</dbReference>
<reference evidence="2 3" key="1">
    <citation type="submission" date="2014-04" db="EMBL/GenBank/DDBJ databases">
        <authorList>
            <consortium name="DOE Joint Genome Institute"/>
            <person name="Kuo A."/>
            <person name="Zuccaro A."/>
            <person name="Kohler A."/>
            <person name="Nagy L.G."/>
            <person name="Floudas D."/>
            <person name="Copeland A."/>
            <person name="Barry K.W."/>
            <person name="Cichocki N."/>
            <person name="Veneault-Fourrey C."/>
            <person name="LaButti K."/>
            <person name="Lindquist E.A."/>
            <person name="Lipzen A."/>
            <person name="Lundell T."/>
            <person name="Morin E."/>
            <person name="Murat C."/>
            <person name="Sun H."/>
            <person name="Tunlid A."/>
            <person name="Henrissat B."/>
            <person name="Grigoriev I.V."/>
            <person name="Hibbett D.S."/>
            <person name="Martin F."/>
            <person name="Nordberg H.P."/>
            <person name="Cantor M.N."/>
            <person name="Hua S.X."/>
        </authorList>
    </citation>
    <scope>NUCLEOTIDE SEQUENCE [LARGE SCALE GENOMIC DNA]</scope>
    <source>
        <strain evidence="2 3">MAFF 305830</strain>
    </source>
</reference>
<evidence type="ECO:0000313" key="2">
    <source>
        <dbReference type="EMBL" id="KIM27032.1"/>
    </source>
</evidence>
<sequence>MWQPADKKALPTPEDMVDAMKAIYRLEKQLAEAEHRVETLKRELDGLKAWLSPARRLTSDALSSIFEWCAELDWRSPVKIAAVCAHWRQTILSTPRAWAFVEFQSKMSDDGVKMYLERSGERPLHIYFPGPRSYILLLPILHRIQCLALDFIPGNAEEVVFPAVQRLSACRFGSWIPATYINIKRFPALRHLMTANSGFSSSTPPQDKNIPFPSLESWSLRIAEDRIWIDRLHCCKYTLVSLELIHYASGIPSDRCVVFLPVLKSLQIFAWDGVENWMVELETPKLQTYEEYVGGEDSPQYPIHTDTKRVVQMRSNKEPPLSLCPRLETLQLDIETFATLTSVLDTLATEKETCPNLQFIEILDEEINPSQEVQTKLDQVNFNSGRNRHVRLLLRKEWSNLPGMISEFCGRDMPCTWEYPGLS</sequence>
<dbReference type="HOGENOM" id="CLU_039336_0_0_1"/>
<feature type="coiled-coil region" evidence="1">
    <location>
        <begin position="16"/>
        <end position="50"/>
    </location>
</feature>
<gene>
    <name evidence="2" type="ORF">M408DRAFT_330197</name>
</gene>
<keyword evidence="1" id="KW-0175">Coiled coil</keyword>
<accession>A0A0C2XD77</accession>
<proteinExistence type="predicted"/>
<dbReference type="STRING" id="933852.A0A0C2XD77"/>
<evidence type="ECO:0000313" key="3">
    <source>
        <dbReference type="Proteomes" id="UP000054097"/>
    </source>
</evidence>
<organism evidence="2 3">
    <name type="scientific">Serendipita vermifera MAFF 305830</name>
    <dbReference type="NCBI Taxonomy" id="933852"/>
    <lineage>
        <taxon>Eukaryota</taxon>
        <taxon>Fungi</taxon>
        <taxon>Dikarya</taxon>
        <taxon>Basidiomycota</taxon>
        <taxon>Agaricomycotina</taxon>
        <taxon>Agaricomycetes</taxon>
        <taxon>Sebacinales</taxon>
        <taxon>Serendipitaceae</taxon>
        <taxon>Serendipita</taxon>
    </lineage>
</organism>
<dbReference type="AlphaFoldDB" id="A0A0C2XD77"/>
<name>A0A0C2XD77_SERVB</name>
<evidence type="ECO:0000256" key="1">
    <source>
        <dbReference type="SAM" id="Coils"/>
    </source>
</evidence>
<dbReference type="Proteomes" id="UP000054097">
    <property type="component" value="Unassembled WGS sequence"/>
</dbReference>
<protein>
    <recommendedName>
        <fullName evidence="4">F-box domain-containing protein</fullName>
    </recommendedName>
</protein>
<keyword evidence="3" id="KW-1185">Reference proteome</keyword>
<evidence type="ECO:0008006" key="4">
    <source>
        <dbReference type="Google" id="ProtNLM"/>
    </source>
</evidence>